<dbReference type="Proteomes" id="UP000019132">
    <property type="component" value="Unassembled WGS sequence"/>
</dbReference>
<comment type="subcellular location">
    <subcellularLocation>
        <location evidence="1">Membrane</location>
        <topology evidence="1">Multi-pass membrane protein</topology>
    </subcellularLocation>
</comment>
<protein>
    <recommendedName>
        <fullName evidence="10">Short-chain dehydrogenase/reductase 3</fullName>
    </recommendedName>
    <alternativeName>
        <fullName evidence="11">Retinal short-chain dehydrogenase/reductase 1</fullName>
    </alternativeName>
</protein>
<dbReference type="OMA" id="RTPMIKM"/>
<dbReference type="PANTHER" id="PTHR24322:SF736">
    <property type="entry name" value="RETINOL DEHYDROGENASE 10"/>
    <property type="match status" value="1"/>
</dbReference>
<evidence type="ECO:0000256" key="11">
    <source>
        <dbReference type="ARBA" id="ARBA00082544"/>
    </source>
</evidence>
<dbReference type="GO" id="GO:0016020">
    <property type="term" value="C:membrane"/>
    <property type="evidence" value="ECO:0007669"/>
    <property type="project" value="UniProtKB-SubCell"/>
</dbReference>
<sequence>MLGLFGFQKSVKGQVVLITGGAMGIGRLMSLRFAKLGAIVIIWDLNTQLGEQVVAEIRTAGGDAHFYKMDVTDKERVYSVGESIVHQFGAVDILVNNAGIVGGKPILESNDHMIRKTFDVNVTSHFWTIKAFMPQMVKRNHGHIVSIASAAGLFGSGGMVDYGASKFAAVGLMMSLRQELQAMGKDGVHLTLVCPSFIKTGMFEGVAPPRFTTWLTPEYVADQIVRAVRRNQWKLVMPSLLTVFEMLMYIMPDWLARFLVRFTRVGHSMKTFQQTRPHALINPSDEDLEKK</sequence>
<reference evidence="13" key="3">
    <citation type="submission" date="2015-02" db="UniProtKB">
        <authorList>
            <consortium name="EnsemblProtists"/>
        </authorList>
    </citation>
    <scope>IDENTIFICATION</scope>
    <source>
        <strain evidence="13">DAOM BR144</strain>
    </source>
</reference>
<evidence type="ECO:0000256" key="8">
    <source>
        <dbReference type="ARBA" id="ARBA00023136"/>
    </source>
</evidence>
<evidence type="ECO:0000256" key="10">
    <source>
        <dbReference type="ARBA" id="ARBA00068717"/>
    </source>
</evidence>
<dbReference type="PANTHER" id="PTHR24322">
    <property type="entry name" value="PKSB"/>
    <property type="match status" value="1"/>
</dbReference>
<evidence type="ECO:0000256" key="4">
    <source>
        <dbReference type="ARBA" id="ARBA00022857"/>
    </source>
</evidence>
<evidence type="ECO:0000313" key="13">
    <source>
        <dbReference type="EnsemblProtists" id="PYU1_T005140"/>
    </source>
</evidence>
<evidence type="ECO:0000256" key="12">
    <source>
        <dbReference type="RuleBase" id="RU000363"/>
    </source>
</evidence>
<evidence type="ECO:0000256" key="6">
    <source>
        <dbReference type="ARBA" id="ARBA00023002"/>
    </source>
</evidence>
<proteinExistence type="inferred from homology"/>
<keyword evidence="3" id="KW-0812">Transmembrane</keyword>
<reference evidence="14" key="2">
    <citation type="submission" date="2010-04" db="EMBL/GenBank/DDBJ databases">
        <authorList>
            <person name="Buell R."/>
            <person name="Hamilton J."/>
            <person name="Hostetler J."/>
        </authorList>
    </citation>
    <scope>NUCLEOTIDE SEQUENCE [LARGE SCALE GENOMIC DNA]</scope>
    <source>
        <strain evidence="14">DAOM:BR144</strain>
    </source>
</reference>
<dbReference type="PRINTS" id="PR00080">
    <property type="entry name" value="SDRFAMILY"/>
</dbReference>
<comment type="function">
    <text evidence="9">Catalyzes the reduction of all-trans-retinal to all-trans-retinol in the presence of NADPH.</text>
</comment>
<name>K3WJJ8_GLOUD</name>
<dbReference type="GO" id="GO:0052650">
    <property type="term" value="F:all-trans-retinol dehydrogenase (NADP+) activity"/>
    <property type="evidence" value="ECO:0007669"/>
    <property type="project" value="UniProtKB-ARBA"/>
</dbReference>
<dbReference type="PRINTS" id="PR00081">
    <property type="entry name" value="GDHRDH"/>
</dbReference>
<evidence type="ECO:0000256" key="5">
    <source>
        <dbReference type="ARBA" id="ARBA00022989"/>
    </source>
</evidence>
<keyword evidence="4" id="KW-0521">NADP</keyword>
<keyword evidence="5" id="KW-1133">Transmembrane helix</keyword>
<evidence type="ECO:0000256" key="2">
    <source>
        <dbReference type="ARBA" id="ARBA00006484"/>
    </source>
</evidence>
<dbReference type="InParanoid" id="K3WJJ8"/>
<dbReference type="VEuPathDB" id="FungiDB:PYU1_G005129"/>
<evidence type="ECO:0000256" key="7">
    <source>
        <dbReference type="ARBA" id="ARBA00023098"/>
    </source>
</evidence>
<dbReference type="CDD" id="cd05339">
    <property type="entry name" value="17beta-HSDXI-like_SDR_c"/>
    <property type="match status" value="1"/>
</dbReference>
<dbReference type="SUPFAM" id="SSF51735">
    <property type="entry name" value="NAD(P)-binding Rossmann-fold domains"/>
    <property type="match status" value="1"/>
</dbReference>
<dbReference type="EMBL" id="GL376564">
    <property type="status" value="NOT_ANNOTATED_CDS"/>
    <property type="molecule type" value="Genomic_DNA"/>
</dbReference>
<dbReference type="PROSITE" id="PS00061">
    <property type="entry name" value="ADH_SHORT"/>
    <property type="match status" value="1"/>
</dbReference>
<dbReference type="eggNOG" id="KOG1201">
    <property type="taxonomic scope" value="Eukaryota"/>
</dbReference>
<comment type="similarity">
    <text evidence="2 12">Belongs to the short-chain dehydrogenases/reductases (SDR) family.</text>
</comment>
<dbReference type="InterPro" id="IPR036291">
    <property type="entry name" value="NAD(P)-bd_dom_sf"/>
</dbReference>
<accession>K3WJJ8</accession>
<dbReference type="InterPro" id="IPR002347">
    <property type="entry name" value="SDR_fam"/>
</dbReference>
<dbReference type="HOGENOM" id="CLU_010194_2_5_1"/>
<evidence type="ECO:0000256" key="3">
    <source>
        <dbReference type="ARBA" id="ARBA00022692"/>
    </source>
</evidence>
<evidence type="ECO:0000256" key="9">
    <source>
        <dbReference type="ARBA" id="ARBA00059620"/>
    </source>
</evidence>
<dbReference type="InterPro" id="IPR020904">
    <property type="entry name" value="Sc_DH/Rdtase_CS"/>
</dbReference>
<dbReference type="EnsemblProtists" id="PYU1_T005140">
    <property type="protein sequence ID" value="PYU1_T005140"/>
    <property type="gene ID" value="PYU1_G005129"/>
</dbReference>
<keyword evidence="7" id="KW-0443">Lipid metabolism</keyword>
<dbReference type="Pfam" id="PF00106">
    <property type="entry name" value="adh_short"/>
    <property type="match status" value="1"/>
</dbReference>
<dbReference type="Gene3D" id="3.40.50.720">
    <property type="entry name" value="NAD(P)-binding Rossmann-like Domain"/>
    <property type="match status" value="1"/>
</dbReference>
<keyword evidence="6" id="KW-0560">Oxidoreductase</keyword>
<organism evidence="13 14">
    <name type="scientific">Globisporangium ultimum (strain ATCC 200006 / CBS 805.95 / DAOM BR144)</name>
    <name type="common">Pythium ultimum</name>
    <dbReference type="NCBI Taxonomy" id="431595"/>
    <lineage>
        <taxon>Eukaryota</taxon>
        <taxon>Sar</taxon>
        <taxon>Stramenopiles</taxon>
        <taxon>Oomycota</taxon>
        <taxon>Peronosporomycetes</taxon>
        <taxon>Pythiales</taxon>
        <taxon>Pythiaceae</taxon>
        <taxon>Globisporangium</taxon>
    </lineage>
</organism>
<keyword evidence="8" id="KW-0472">Membrane</keyword>
<dbReference type="FunFam" id="3.40.50.720:FF:000131">
    <property type="entry name" value="Short-chain dehydrogenase/reductase 3"/>
    <property type="match status" value="1"/>
</dbReference>
<dbReference type="AlphaFoldDB" id="K3WJJ8"/>
<keyword evidence="14" id="KW-1185">Reference proteome</keyword>
<reference evidence="14" key="1">
    <citation type="journal article" date="2010" name="Genome Biol.">
        <title>Genome sequence of the necrotrophic plant pathogen Pythium ultimum reveals original pathogenicity mechanisms and effector repertoire.</title>
        <authorList>
            <person name="Levesque C.A."/>
            <person name="Brouwer H."/>
            <person name="Cano L."/>
            <person name="Hamilton J.P."/>
            <person name="Holt C."/>
            <person name="Huitema E."/>
            <person name="Raffaele S."/>
            <person name="Robideau G.P."/>
            <person name="Thines M."/>
            <person name="Win J."/>
            <person name="Zerillo M.M."/>
            <person name="Beakes G.W."/>
            <person name="Boore J.L."/>
            <person name="Busam D."/>
            <person name="Dumas B."/>
            <person name="Ferriera S."/>
            <person name="Fuerstenberg S.I."/>
            <person name="Gachon C.M."/>
            <person name="Gaulin E."/>
            <person name="Govers F."/>
            <person name="Grenville-Briggs L."/>
            <person name="Horner N."/>
            <person name="Hostetler J."/>
            <person name="Jiang R.H."/>
            <person name="Johnson J."/>
            <person name="Krajaejun T."/>
            <person name="Lin H."/>
            <person name="Meijer H.J."/>
            <person name="Moore B."/>
            <person name="Morris P."/>
            <person name="Phuntmart V."/>
            <person name="Puiu D."/>
            <person name="Shetty J."/>
            <person name="Stajich J.E."/>
            <person name="Tripathy S."/>
            <person name="Wawra S."/>
            <person name="van West P."/>
            <person name="Whitty B.R."/>
            <person name="Coutinho P.M."/>
            <person name="Henrissat B."/>
            <person name="Martin F."/>
            <person name="Thomas P.D."/>
            <person name="Tyler B.M."/>
            <person name="De Vries R.P."/>
            <person name="Kamoun S."/>
            <person name="Yandell M."/>
            <person name="Tisserat N."/>
            <person name="Buell C.R."/>
        </authorList>
    </citation>
    <scope>NUCLEOTIDE SEQUENCE</scope>
    <source>
        <strain evidence="14">DAOM:BR144</strain>
    </source>
</reference>
<evidence type="ECO:0000313" key="14">
    <source>
        <dbReference type="Proteomes" id="UP000019132"/>
    </source>
</evidence>
<dbReference type="STRING" id="431595.K3WJJ8"/>
<evidence type="ECO:0000256" key="1">
    <source>
        <dbReference type="ARBA" id="ARBA00004141"/>
    </source>
</evidence>